<proteinExistence type="predicted"/>
<comment type="caution">
    <text evidence="1">The sequence shown here is derived from an EMBL/GenBank/DDBJ whole genome shotgun (WGS) entry which is preliminary data.</text>
</comment>
<sequence>MSLDAKQTAIRATALFVDLAVYETTNISLSLMVLSTLGLNERVVLHVFVCVRVQQVVERALLVDGLFSWWCWQWQWQYLLKRRSSACDGMQQRGNFSQGRRF</sequence>
<evidence type="ECO:0000313" key="2">
    <source>
        <dbReference type="Proteomes" id="UP001054945"/>
    </source>
</evidence>
<evidence type="ECO:0000313" key="1">
    <source>
        <dbReference type="EMBL" id="GIY09932.1"/>
    </source>
</evidence>
<dbReference type="EMBL" id="BPLR01006446">
    <property type="protein sequence ID" value="GIY09932.1"/>
    <property type="molecule type" value="Genomic_DNA"/>
</dbReference>
<organism evidence="1 2">
    <name type="scientific">Caerostris extrusa</name>
    <name type="common">Bark spider</name>
    <name type="synonym">Caerostris bankana</name>
    <dbReference type="NCBI Taxonomy" id="172846"/>
    <lineage>
        <taxon>Eukaryota</taxon>
        <taxon>Metazoa</taxon>
        <taxon>Ecdysozoa</taxon>
        <taxon>Arthropoda</taxon>
        <taxon>Chelicerata</taxon>
        <taxon>Arachnida</taxon>
        <taxon>Araneae</taxon>
        <taxon>Araneomorphae</taxon>
        <taxon>Entelegynae</taxon>
        <taxon>Araneoidea</taxon>
        <taxon>Araneidae</taxon>
        <taxon>Caerostris</taxon>
    </lineage>
</organism>
<protein>
    <submittedName>
        <fullName evidence="1">Uncharacterized protein</fullName>
    </submittedName>
</protein>
<reference evidence="1 2" key="1">
    <citation type="submission" date="2021-06" db="EMBL/GenBank/DDBJ databases">
        <title>Caerostris extrusa draft genome.</title>
        <authorList>
            <person name="Kono N."/>
            <person name="Arakawa K."/>
        </authorList>
    </citation>
    <scope>NUCLEOTIDE SEQUENCE [LARGE SCALE GENOMIC DNA]</scope>
</reference>
<dbReference type="Proteomes" id="UP001054945">
    <property type="component" value="Unassembled WGS sequence"/>
</dbReference>
<gene>
    <name evidence="1" type="ORF">CEXT_545421</name>
</gene>
<keyword evidence="2" id="KW-1185">Reference proteome</keyword>
<name>A0AAV4QP11_CAEEX</name>
<dbReference type="AlphaFoldDB" id="A0AAV4QP11"/>
<accession>A0AAV4QP11</accession>